<feature type="transmembrane region" description="Helical" evidence="2">
    <location>
        <begin position="635"/>
        <end position="660"/>
    </location>
</feature>
<accession>A0ABQ8X638</accession>
<dbReference type="PANTHER" id="PTHR33459">
    <property type="entry name" value="DD-GDCA PROTEIN"/>
    <property type="match status" value="1"/>
</dbReference>
<evidence type="ECO:0000313" key="3">
    <source>
        <dbReference type="EMBL" id="KAJ6227881.1"/>
    </source>
</evidence>
<feature type="compositionally biased region" description="Low complexity" evidence="1">
    <location>
        <begin position="604"/>
        <end position="631"/>
    </location>
</feature>
<feature type="region of interest" description="Disordered" evidence="1">
    <location>
        <begin position="667"/>
        <end position="705"/>
    </location>
</feature>
<keyword evidence="2" id="KW-0472">Membrane</keyword>
<dbReference type="Proteomes" id="UP001150062">
    <property type="component" value="Unassembled WGS sequence"/>
</dbReference>
<evidence type="ECO:0000313" key="4">
    <source>
        <dbReference type="Proteomes" id="UP001150062"/>
    </source>
</evidence>
<sequence>MLIDEDHQLKAEDKCGYVEQFGGVDSDCDPDNHNDCFNHLRCVDGNCMEDNSGTKCQDDSECWGEICAEEICSGQRNNGEICKIDRECVSGSCKNGICLTTGDNQNCSPGGDEQQCNKGKFCASSTSTCIPHIQPGKECIAYLKPNFTDYEYACTPGYICNPDDSDFESGKCVALFSLDEGSSCGINSACEYGLGCYDGKCKEEVEKCDLIYENQCPFSSYCKCESNGDYGTCVEIANSDCSDELIDFQMCLENYQCNLVHEFLPGTCAHTNCFGERRAVECCQQEDYESKFFPHRKINCGENLCLVEEFAGPGKSCADEDTSCETGLFCKPEDGDKICTKDNTGSECSSNDECYYNLCVDSVCSGLRGPGETCDHNDQCNTKTCESNVCKGIAEGESCEPHSGSRVCDTGLFCDSENTQTCIKQIQTNGDCTEYINDPNVDYVCTSMHTCDVTGNTPNQVGKCRGFNKAILGQECGSTSICRSPLVCKNEKCVTISSCNDNNDNQCPLNYKCECDSEYYGECEQIAQNTCILKYDDYFACMVNNKCDNDENFVEGSCKYSNCKDEFSSLECCRQQEYEDTYYISNLIECNPTPTPSTTPTPTPTSTSTPTPTKTGSATPTSSTSNSTKNNNSSLALGLGLGLGLPIFFLIVGVVLFIALKKKKETQSQTIIESLLDQEEDDEDEDEGEDKDQYSSVSSDDDEKL</sequence>
<feature type="region of interest" description="Disordered" evidence="1">
    <location>
        <begin position="593"/>
        <end position="631"/>
    </location>
</feature>
<dbReference type="InterPro" id="IPR052326">
    <property type="entry name" value="Diff-Dev_Assoc_Protein"/>
</dbReference>
<keyword evidence="2" id="KW-1133">Transmembrane helix</keyword>
<keyword evidence="2" id="KW-0812">Transmembrane</keyword>
<keyword evidence="4" id="KW-1185">Reference proteome</keyword>
<name>A0ABQ8X638_9EUKA</name>
<evidence type="ECO:0000256" key="2">
    <source>
        <dbReference type="SAM" id="Phobius"/>
    </source>
</evidence>
<comment type="caution">
    <text evidence="3">The sequence shown here is derived from an EMBL/GenBank/DDBJ whole genome shotgun (WGS) entry which is preliminary data.</text>
</comment>
<reference evidence="3" key="1">
    <citation type="submission" date="2022-08" db="EMBL/GenBank/DDBJ databases">
        <title>Novel sulfate-reducing endosymbionts in the free-living metamonad Anaeramoeba.</title>
        <authorList>
            <person name="Jerlstrom-Hultqvist J."/>
            <person name="Cepicka I."/>
            <person name="Gallot-Lavallee L."/>
            <person name="Salas-Leiva D."/>
            <person name="Curtis B.A."/>
            <person name="Zahonova K."/>
            <person name="Pipaliya S."/>
            <person name="Dacks J."/>
            <person name="Roger A.J."/>
        </authorList>
    </citation>
    <scope>NUCLEOTIDE SEQUENCE</scope>
    <source>
        <strain evidence="3">Schooner1</strain>
    </source>
</reference>
<protein>
    <submittedName>
        <fullName evidence="3">Dd-gdca protein</fullName>
    </submittedName>
</protein>
<feature type="compositionally biased region" description="Acidic residues" evidence="1">
    <location>
        <begin position="676"/>
        <end position="690"/>
    </location>
</feature>
<feature type="compositionally biased region" description="Pro residues" evidence="1">
    <location>
        <begin position="593"/>
        <end position="603"/>
    </location>
</feature>
<gene>
    <name evidence="3" type="ORF">M0813_09295</name>
</gene>
<dbReference type="EMBL" id="JAOAOG010000331">
    <property type="protein sequence ID" value="KAJ6227881.1"/>
    <property type="molecule type" value="Genomic_DNA"/>
</dbReference>
<proteinExistence type="predicted"/>
<evidence type="ECO:0000256" key="1">
    <source>
        <dbReference type="SAM" id="MobiDB-lite"/>
    </source>
</evidence>
<organism evidence="3 4">
    <name type="scientific">Anaeramoeba flamelloides</name>
    <dbReference type="NCBI Taxonomy" id="1746091"/>
    <lineage>
        <taxon>Eukaryota</taxon>
        <taxon>Metamonada</taxon>
        <taxon>Anaeramoebidae</taxon>
        <taxon>Anaeramoeba</taxon>
    </lineage>
</organism>
<dbReference type="PANTHER" id="PTHR33459:SF7">
    <property type="entry name" value="DD-GDCA PROTEIN"/>
    <property type="match status" value="1"/>
</dbReference>